<evidence type="ECO:0000256" key="5">
    <source>
        <dbReference type="ARBA" id="ARBA00022763"/>
    </source>
</evidence>
<feature type="chain" id="PRO_5045287316" evidence="9">
    <location>
        <begin position="30"/>
        <end position="296"/>
    </location>
</feature>
<evidence type="ECO:0000256" key="8">
    <source>
        <dbReference type="ARBA" id="ARBA00023204"/>
    </source>
</evidence>
<dbReference type="PANTHER" id="PTHR15822">
    <property type="entry name" value="TRAF AND TNF RECEPTOR-ASSOCIATED PROTEIN"/>
    <property type="match status" value="1"/>
</dbReference>
<keyword evidence="3" id="KW-0540">Nuclease</keyword>
<protein>
    <submittedName>
        <fullName evidence="11">Endonuclease/exonuclease/phosphatase family protein</fullName>
    </submittedName>
</protein>
<dbReference type="Gene3D" id="3.60.10.10">
    <property type="entry name" value="Endonuclease/exonuclease/phosphatase"/>
    <property type="match status" value="1"/>
</dbReference>
<evidence type="ECO:0000256" key="3">
    <source>
        <dbReference type="ARBA" id="ARBA00022722"/>
    </source>
</evidence>
<evidence type="ECO:0000256" key="4">
    <source>
        <dbReference type="ARBA" id="ARBA00022723"/>
    </source>
</evidence>
<keyword evidence="11" id="KW-0255">Endonuclease</keyword>
<evidence type="ECO:0000256" key="2">
    <source>
        <dbReference type="ARBA" id="ARBA00001946"/>
    </source>
</evidence>
<keyword evidence="6" id="KW-0378">Hydrolase</keyword>
<keyword evidence="12" id="KW-1185">Reference proteome</keyword>
<dbReference type="GO" id="GO:0004519">
    <property type="term" value="F:endonuclease activity"/>
    <property type="evidence" value="ECO:0007669"/>
    <property type="project" value="UniProtKB-KW"/>
</dbReference>
<dbReference type="PANTHER" id="PTHR15822:SF4">
    <property type="entry name" value="TYROSYL-DNA PHOSPHODIESTERASE 2"/>
    <property type="match status" value="1"/>
</dbReference>
<name>A0ABT0ZH45_9ACTN</name>
<evidence type="ECO:0000313" key="11">
    <source>
        <dbReference type="EMBL" id="MCN9242913.1"/>
    </source>
</evidence>
<comment type="cofactor">
    <cofactor evidence="2">
        <name>Mg(2+)</name>
        <dbReference type="ChEBI" id="CHEBI:18420"/>
    </cofactor>
</comment>
<keyword evidence="8" id="KW-0234">DNA repair</keyword>
<evidence type="ECO:0000256" key="6">
    <source>
        <dbReference type="ARBA" id="ARBA00022801"/>
    </source>
</evidence>
<dbReference type="InterPro" id="IPR051547">
    <property type="entry name" value="TDP2-like"/>
</dbReference>
<dbReference type="EMBL" id="JAMWMR010000017">
    <property type="protein sequence ID" value="MCN9242913.1"/>
    <property type="molecule type" value="Genomic_DNA"/>
</dbReference>
<dbReference type="InterPro" id="IPR036691">
    <property type="entry name" value="Endo/exonu/phosph_ase_sf"/>
</dbReference>
<accession>A0ABT0ZH45</accession>
<evidence type="ECO:0000313" key="12">
    <source>
        <dbReference type="Proteomes" id="UP001523219"/>
    </source>
</evidence>
<evidence type="ECO:0000256" key="1">
    <source>
        <dbReference type="ARBA" id="ARBA00001936"/>
    </source>
</evidence>
<dbReference type="InterPro" id="IPR005135">
    <property type="entry name" value="Endo/exonuclease/phosphatase"/>
</dbReference>
<evidence type="ECO:0000256" key="9">
    <source>
        <dbReference type="SAM" id="SignalP"/>
    </source>
</evidence>
<keyword evidence="7" id="KW-0460">Magnesium</keyword>
<proteinExistence type="predicted"/>
<dbReference type="RefSeq" id="WP_252426233.1">
    <property type="nucleotide sequence ID" value="NZ_JAMWMR010000017.1"/>
</dbReference>
<keyword evidence="4" id="KW-0479">Metal-binding</keyword>
<keyword evidence="5" id="KW-0227">DNA damage</keyword>
<keyword evidence="9" id="KW-0732">Signal</keyword>
<evidence type="ECO:0000259" key="10">
    <source>
        <dbReference type="Pfam" id="PF03372"/>
    </source>
</evidence>
<comment type="cofactor">
    <cofactor evidence="1">
        <name>Mn(2+)</name>
        <dbReference type="ChEBI" id="CHEBI:29035"/>
    </cofactor>
</comment>
<evidence type="ECO:0000256" key="7">
    <source>
        <dbReference type="ARBA" id="ARBA00022842"/>
    </source>
</evidence>
<gene>
    <name evidence="11" type="ORF">NGF19_19280</name>
</gene>
<organism evidence="11 12">
    <name type="scientific">Streptomyces macrolidinus</name>
    <dbReference type="NCBI Taxonomy" id="2952607"/>
    <lineage>
        <taxon>Bacteria</taxon>
        <taxon>Bacillati</taxon>
        <taxon>Actinomycetota</taxon>
        <taxon>Actinomycetes</taxon>
        <taxon>Kitasatosporales</taxon>
        <taxon>Streptomycetaceae</taxon>
        <taxon>Streptomyces</taxon>
    </lineage>
</organism>
<feature type="signal peptide" evidence="9">
    <location>
        <begin position="1"/>
        <end position="29"/>
    </location>
</feature>
<dbReference type="SUPFAM" id="SSF56219">
    <property type="entry name" value="DNase I-like"/>
    <property type="match status" value="1"/>
</dbReference>
<dbReference type="Pfam" id="PF03372">
    <property type="entry name" value="Exo_endo_phos"/>
    <property type="match status" value="1"/>
</dbReference>
<comment type="caution">
    <text evidence="11">The sequence shown here is derived from an EMBL/GenBank/DDBJ whole genome shotgun (WGS) entry which is preliminary data.</text>
</comment>
<sequence length="296" mass="31926">MSGRFGRRRRRVVSAVVLLLGLSVAVTVAQTARSTGSVTTSPTLTVATWNMCGVRQWHCEDTGSRALKRRELKGLATRYGARVVFLQEACAADVEAVRRELGPSSWQSAFRAYGRRDATGHKTTVRCAEAGQGAAGIAILSAYPLSGIATVPSKQPSVGVQRGILCAFVAAYDIRLCTAHLSPQGSDLAHPHWELRDDQLKALIAAVPMRRTVYGGDLNVDPPGARNPLAWVWPSTPYTVHRECDQASASSRSGRATHVSGHKLDHLFTGLPRIGCTLHDTGASDHFALLLRVRTV</sequence>
<dbReference type="Proteomes" id="UP001523219">
    <property type="component" value="Unassembled WGS sequence"/>
</dbReference>
<reference evidence="11 12" key="1">
    <citation type="submission" date="2022-05" db="EMBL/GenBank/DDBJ databases">
        <title>Streptomyces sp. nov. RY43-2 isolated from soil of a peat swamp forest.</title>
        <authorList>
            <person name="Kanchanasin P."/>
            <person name="Tanasupawat S."/>
            <person name="Phongsopitanun W."/>
        </authorList>
    </citation>
    <scope>NUCLEOTIDE SEQUENCE [LARGE SCALE GENOMIC DNA]</scope>
    <source>
        <strain evidence="11 12">RY43-2</strain>
    </source>
</reference>
<feature type="domain" description="Endonuclease/exonuclease/phosphatase" evidence="10">
    <location>
        <begin position="47"/>
        <end position="286"/>
    </location>
</feature>